<organism evidence="7 8">
    <name type="scientific">Kaistella chaponensis</name>
    <dbReference type="NCBI Taxonomy" id="713588"/>
    <lineage>
        <taxon>Bacteria</taxon>
        <taxon>Pseudomonadati</taxon>
        <taxon>Bacteroidota</taxon>
        <taxon>Flavobacteriia</taxon>
        <taxon>Flavobacteriales</taxon>
        <taxon>Weeksellaceae</taxon>
        <taxon>Chryseobacterium group</taxon>
        <taxon>Kaistella</taxon>
    </lineage>
</organism>
<evidence type="ECO:0000256" key="3">
    <source>
        <dbReference type="ARBA" id="ARBA00022679"/>
    </source>
</evidence>
<comment type="catalytic activity">
    <reaction evidence="5">
        <text>a 2'-deoxyadenosine in DNA + S-adenosyl-L-methionine = an N(6)-methyl-2'-deoxyadenosine in DNA + S-adenosyl-L-homocysteine + H(+)</text>
        <dbReference type="Rhea" id="RHEA:15197"/>
        <dbReference type="Rhea" id="RHEA-COMP:12418"/>
        <dbReference type="Rhea" id="RHEA-COMP:12419"/>
        <dbReference type="ChEBI" id="CHEBI:15378"/>
        <dbReference type="ChEBI" id="CHEBI:57856"/>
        <dbReference type="ChEBI" id="CHEBI:59789"/>
        <dbReference type="ChEBI" id="CHEBI:90615"/>
        <dbReference type="ChEBI" id="CHEBI:90616"/>
        <dbReference type="EC" id="2.1.1.72"/>
    </reaction>
</comment>
<dbReference type="OrthoDB" id="32195at2"/>
<evidence type="ECO:0000256" key="4">
    <source>
        <dbReference type="ARBA" id="ARBA00022691"/>
    </source>
</evidence>
<gene>
    <name evidence="7" type="ORF">SAMN05421789_11057</name>
</gene>
<feature type="domain" description="Type II methyltransferase M.TaqI-like" evidence="6">
    <location>
        <begin position="638"/>
        <end position="975"/>
    </location>
</feature>
<evidence type="ECO:0000259" key="6">
    <source>
        <dbReference type="Pfam" id="PF07669"/>
    </source>
</evidence>
<evidence type="ECO:0000313" key="8">
    <source>
        <dbReference type="Proteomes" id="UP000185839"/>
    </source>
</evidence>
<reference evidence="8" key="1">
    <citation type="submission" date="2017-01" db="EMBL/GenBank/DDBJ databases">
        <authorList>
            <person name="Varghese N."/>
            <person name="Submissions S."/>
        </authorList>
    </citation>
    <scope>NUCLEOTIDE SEQUENCE [LARGE SCALE GENOMIC DNA]</scope>
    <source>
        <strain evidence="8">DSM 23145</strain>
    </source>
</reference>
<dbReference type="Proteomes" id="UP000185839">
    <property type="component" value="Unassembled WGS sequence"/>
</dbReference>
<dbReference type="PANTHER" id="PTHR33841:SF1">
    <property type="entry name" value="DNA METHYLTRANSFERASE A"/>
    <property type="match status" value="1"/>
</dbReference>
<dbReference type="PANTHER" id="PTHR33841">
    <property type="entry name" value="DNA METHYLTRANSFERASE YEEA-RELATED"/>
    <property type="match status" value="1"/>
</dbReference>
<accession>A0A1N7MUL2</accession>
<dbReference type="STRING" id="713588.SAMN05421789_11057"/>
<evidence type="ECO:0000256" key="2">
    <source>
        <dbReference type="ARBA" id="ARBA00022603"/>
    </source>
</evidence>
<evidence type="ECO:0000313" key="7">
    <source>
        <dbReference type="EMBL" id="SIS89817.1"/>
    </source>
</evidence>
<evidence type="ECO:0000256" key="5">
    <source>
        <dbReference type="ARBA" id="ARBA00047942"/>
    </source>
</evidence>
<keyword evidence="8" id="KW-1185">Reference proteome</keyword>
<dbReference type="EC" id="2.1.1.72" evidence="1"/>
<protein>
    <recommendedName>
        <fullName evidence="1">site-specific DNA-methyltransferase (adenine-specific)</fullName>
        <ecNumber evidence="1">2.1.1.72</ecNumber>
    </recommendedName>
</protein>
<keyword evidence="4" id="KW-0949">S-adenosyl-L-methionine</keyword>
<dbReference type="Gene3D" id="3.40.50.150">
    <property type="entry name" value="Vaccinia Virus protein VP39"/>
    <property type="match status" value="2"/>
</dbReference>
<dbReference type="SUPFAM" id="SSF53335">
    <property type="entry name" value="S-adenosyl-L-methionine-dependent methyltransferases"/>
    <property type="match status" value="1"/>
</dbReference>
<name>A0A1N7MUL2_9FLAO</name>
<dbReference type="PRINTS" id="PR00507">
    <property type="entry name" value="N12N6MTFRASE"/>
</dbReference>
<dbReference type="InterPro" id="IPR050953">
    <property type="entry name" value="N4_N6_ade-DNA_methylase"/>
</dbReference>
<dbReference type="Pfam" id="PF07669">
    <property type="entry name" value="Eco57I"/>
    <property type="match status" value="1"/>
</dbReference>
<proteinExistence type="predicted"/>
<dbReference type="GO" id="GO:0009007">
    <property type="term" value="F:site-specific DNA-methyltransferase (adenine-specific) activity"/>
    <property type="evidence" value="ECO:0007669"/>
    <property type="project" value="UniProtKB-EC"/>
</dbReference>
<dbReference type="RefSeq" id="WP_076387512.1">
    <property type="nucleotide sequence ID" value="NZ_FTOI01000010.1"/>
</dbReference>
<dbReference type="GO" id="GO:0006304">
    <property type="term" value="P:DNA modification"/>
    <property type="evidence" value="ECO:0007669"/>
    <property type="project" value="InterPro"/>
</dbReference>
<dbReference type="GO" id="GO:0032259">
    <property type="term" value="P:methylation"/>
    <property type="evidence" value="ECO:0007669"/>
    <property type="project" value="UniProtKB-KW"/>
</dbReference>
<dbReference type="EMBL" id="FTOI01000010">
    <property type="protein sequence ID" value="SIS89817.1"/>
    <property type="molecule type" value="Genomic_DNA"/>
</dbReference>
<keyword evidence="2" id="KW-0489">Methyltransferase</keyword>
<keyword evidence="3" id="KW-0808">Transferase</keyword>
<sequence>MIHFINNIGDYFASNYFDEDFSKKVIDKSGCSSDAVKTFSQAVARIKPDYFKLKQRFIENHLRTKDKINLSHDFHTKILNALGYNAAQNNYTELYPISDKAVLPVRHILYRGTTPHLMVMEMHALIKTSDEEPDGLFEQSYNIAHDPEDRTAKEQKYHRSQWADVFTVPEGVSISPMIINQAINELFLLPLNRRPKYILLCGGNKYFLLESEKWFRGSYLELDLEALFDDAAILKDYYAVFYLLLGKDLLAPTADMVLMEQLDEDAHKAAYQVTQDLKEGVINAVENLANEAVHDLVQQGYAYDDIDANRLKDDCLNMVYRLLFLFYAESREDLDILPSNDDVYERGYSLEMLRDLEQVPLITESSRNGYFFHKSLFQLFELLNKGYKEQEGQTKSFKIRHLDSPMFEGANLNYLQDVQIRNAVWQDVICELSLSKKQNRKSRGRISYANLGINQLGSVYESLLAFRGFLAKTDYIEVHRKRKKDESSEKVTRTDGSYLVPRERLDDFHDSEIYKDQKADGSEEMKVIPRGRFIYRLSGRDRQKSASYYTPEVLTQTTVKYTLKPILERLEKGEIKALDLLDLKILEPAMGAAAFHNEVINQLAQAYLTYSQQELKTRVDPNKYQEELQKIKAHIALNNVYGVDLNPTAVELGKLSLWLNVIHKDMQTPFFGYRLGVGNAVVGSWLKVFKHKEFSFEPKGKGWVKKEWWSTAPKHLQFSKKGILRKEDEIYHFLLPDPGMAASGNIKLLKDAYTDEAKRVTEWRKEFCSPVRKDEYNLLQKISAAIDALLMEHYAIQKNIALITEVRSDFFGIPAEVSALDFQEYSYEKKQQFARERLKPNAPYYKLKQIMDYWCSLWFWDVRDAKDLPTRTQWYEDIVQILNIDLAVNKTADEEVEVDETVRDYRKDKKEIEQQLIAALKQSPSSLFENERALLVKKYADQYRYFHYELEFIEVFRERNGFDIAVGNPPWLKIVFEEKGLMSEIYPELEIRKVTAPQVKKLQSDFLLQEDRRNIYFTENIEHEASAVFMNAYQNYPLLKGQQTNLYKCVLENGLHWISEKGFLGLIHPEGIYDDPNAEKLRKEIYKRLKFHFQFQNAFNLFAEVAHRSKYGINIYAGKMSDCDFININNIFHPFTIESSFAYNGLEICHGLKFKNSIGAYEWNVTGHSDRIVHIAQSSLEILGKFSGSNADSPKLLSIHNVNLIPVIDKIAKIGIRIKDKKFQVSECWHETNDIKKGKLRKITKYPENNFQLIYSGPQFYVANPLYKNPREKCTDKSHYDIIDVPRLRSDFKPRTNFELVDFFMQPVNSDDNNWLKKLKLLFPSLLNQAGERTFQTSIIPEYSSHIQAATSLVLEFDKDLILFSGLSHSIVYDFIVKTLSVAKISQSVIENLPLPEVPLWIEQELLKRTMQLNFINDSYKTIWNQMFKYEFRRSTWSLIDKRLKPFESLAQEWSWDTPLRNYFERRQALVEIDVITAMALNLNLDELILMYNIQFPVLQQNEDDTWYDAKGNIVFTCSKGLVGVGLDRADWEKIKDLPAGETFEHTITKSELYHGEKVTYYAPFTKCDRVEDYKRAWTHFEEKFKD</sequence>
<dbReference type="InterPro" id="IPR011639">
    <property type="entry name" value="MethylTrfase_TaqI-like_dom"/>
</dbReference>
<dbReference type="InterPro" id="IPR029063">
    <property type="entry name" value="SAM-dependent_MTases_sf"/>
</dbReference>
<evidence type="ECO:0000256" key="1">
    <source>
        <dbReference type="ARBA" id="ARBA00011900"/>
    </source>
</evidence>